<evidence type="ECO:0000313" key="3">
    <source>
        <dbReference type="Proteomes" id="UP000253940"/>
    </source>
</evidence>
<gene>
    <name evidence="2" type="ORF">HYN46_06315</name>
</gene>
<sequence>MLNKERRIAPWILILSASTSLIVAAIETPKALKDIEEKEALKKYGRNTLGYITELHPITGKYPCDSQAVVAYTAASQTFQNTIEGCGVKTGEVTLGQSAQVTYIENNPSVSYASVPYANTWRYTWFHLIGLWFVFLLLSFCSYWRLKNHYYINKLLDEQSRSGA</sequence>
<reference evidence="2 3" key="1">
    <citation type="submission" date="2018-07" db="EMBL/GenBank/DDBJ databases">
        <title>Genome sequencing of Moraxellaceae gen. HYN0046.</title>
        <authorList>
            <person name="Kim M."/>
            <person name="Yi H."/>
        </authorList>
    </citation>
    <scope>NUCLEOTIDE SEQUENCE [LARGE SCALE GENOMIC DNA]</scope>
    <source>
        <strain evidence="2 3">HYN0046</strain>
    </source>
</reference>
<accession>A0A345P5B5</accession>
<keyword evidence="1" id="KW-0472">Membrane</keyword>
<feature type="transmembrane region" description="Helical" evidence="1">
    <location>
        <begin position="125"/>
        <end position="146"/>
    </location>
</feature>
<evidence type="ECO:0000313" key="2">
    <source>
        <dbReference type="EMBL" id="AXI02474.1"/>
    </source>
</evidence>
<dbReference type="AlphaFoldDB" id="A0A345P5B5"/>
<evidence type="ECO:0000256" key="1">
    <source>
        <dbReference type="SAM" id="Phobius"/>
    </source>
</evidence>
<keyword evidence="1" id="KW-1133">Transmembrane helix</keyword>
<protein>
    <recommendedName>
        <fullName evidence="4">DUF3592 domain-containing protein</fullName>
    </recommendedName>
</protein>
<dbReference type="KEGG" id="mbah:HYN46_06315"/>
<name>A0A345P5B5_9GAMM</name>
<evidence type="ECO:0008006" key="4">
    <source>
        <dbReference type="Google" id="ProtNLM"/>
    </source>
</evidence>
<keyword evidence="1" id="KW-0812">Transmembrane</keyword>
<keyword evidence="3" id="KW-1185">Reference proteome</keyword>
<dbReference type="Proteomes" id="UP000253940">
    <property type="component" value="Chromosome"/>
</dbReference>
<organism evidence="2 3">
    <name type="scientific">Aquirhabdus parva</name>
    <dbReference type="NCBI Taxonomy" id="2283318"/>
    <lineage>
        <taxon>Bacteria</taxon>
        <taxon>Pseudomonadati</taxon>
        <taxon>Pseudomonadota</taxon>
        <taxon>Gammaproteobacteria</taxon>
        <taxon>Moraxellales</taxon>
        <taxon>Moraxellaceae</taxon>
        <taxon>Aquirhabdus</taxon>
    </lineage>
</organism>
<dbReference type="EMBL" id="CP031222">
    <property type="protein sequence ID" value="AXI02474.1"/>
    <property type="molecule type" value="Genomic_DNA"/>
</dbReference>
<proteinExistence type="predicted"/>